<name>A0A484MP62_9ASTE</name>
<dbReference type="PANTHER" id="PTHR34676:SF15">
    <property type="entry name" value="ZINC FINGER, CCHC-TYPE-RELATED"/>
    <property type="match status" value="1"/>
</dbReference>
<proteinExistence type="predicted"/>
<organism evidence="5 6">
    <name type="scientific">Cuscuta campestris</name>
    <dbReference type="NCBI Taxonomy" id="132261"/>
    <lineage>
        <taxon>Eukaryota</taxon>
        <taxon>Viridiplantae</taxon>
        <taxon>Streptophyta</taxon>
        <taxon>Embryophyta</taxon>
        <taxon>Tracheophyta</taxon>
        <taxon>Spermatophyta</taxon>
        <taxon>Magnoliopsida</taxon>
        <taxon>eudicotyledons</taxon>
        <taxon>Gunneridae</taxon>
        <taxon>Pentapetalae</taxon>
        <taxon>asterids</taxon>
        <taxon>lamiids</taxon>
        <taxon>Solanales</taxon>
        <taxon>Convolvulaceae</taxon>
        <taxon>Cuscuteae</taxon>
        <taxon>Cuscuta</taxon>
        <taxon>Cuscuta subgen. Grammica</taxon>
        <taxon>Cuscuta sect. Cleistogrammica</taxon>
    </lineage>
</organism>
<feature type="region of interest" description="Disordered" evidence="3">
    <location>
        <begin position="365"/>
        <end position="445"/>
    </location>
</feature>
<keyword evidence="1" id="KW-0863">Zinc-finger</keyword>
<dbReference type="InterPro" id="IPR005162">
    <property type="entry name" value="Retrotrans_gag_dom"/>
</dbReference>
<keyword evidence="2" id="KW-0175">Coiled coil</keyword>
<dbReference type="GO" id="GO:0008270">
    <property type="term" value="F:zinc ion binding"/>
    <property type="evidence" value="ECO:0007669"/>
    <property type="project" value="UniProtKB-KW"/>
</dbReference>
<feature type="coiled-coil region" evidence="2">
    <location>
        <begin position="290"/>
        <end position="352"/>
    </location>
</feature>
<feature type="region of interest" description="Disordered" evidence="3">
    <location>
        <begin position="890"/>
        <end position="954"/>
    </location>
</feature>
<dbReference type="Pfam" id="PF22936">
    <property type="entry name" value="Pol_BBD"/>
    <property type="match status" value="1"/>
</dbReference>
<dbReference type="InterPro" id="IPR025724">
    <property type="entry name" value="GAG-pre-integrase_dom"/>
</dbReference>
<dbReference type="GO" id="GO:0003676">
    <property type="term" value="F:nucleic acid binding"/>
    <property type="evidence" value="ECO:0007669"/>
    <property type="project" value="InterPro"/>
</dbReference>
<feature type="region of interest" description="Disordered" evidence="3">
    <location>
        <begin position="1714"/>
        <end position="1769"/>
    </location>
</feature>
<dbReference type="EMBL" id="OOIL02004034">
    <property type="protein sequence ID" value="VFQ90279.1"/>
    <property type="molecule type" value="Genomic_DNA"/>
</dbReference>
<feature type="domain" description="CCHC-type" evidence="4">
    <location>
        <begin position="1795"/>
        <end position="1810"/>
    </location>
</feature>
<evidence type="ECO:0000256" key="2">
    <source>
        <dbReference type="SAM" id="Coils"/>
    </source>
</evidence>
<feature type="compositionally biased region" description="Basic and acidic residues" evidence="3">
    <location>
        <begin position="397"/>
        <end position="409"/>
    </location>
</feature>
<dbReference type="Pfam" id="PF14223">
    <property type="entry name" value="Retrotran_gag_2"/>
    <property type="match status" value="2"/>
</dbReference>
<keyword evidence="1" id="KW-0862">Zinc</keyword>
<feature type="coiled-coil region" evidence="2">
    <location>
        <begin position="1286"/>
        <end position="1313"/>
    </location>
</feature>
<dbReference type="InterPro" id="IPR054722">
    <property type="entry name" value="PolX-like_BBD"/>
</dbReference>
<sequence length="2216" mass="250654">MVNNMDHGLPKFSLLGYDDWKIMMEAHLYALHDCMWMVLEDGPLKIQMENPERNPETLDVVQYIPKPKEKWDDRDCKKHNLDNVAKAAIFKTLDPITFSKIKHLKTAMEIWQGLGKVCEGSEDLRKQKIEVLLEKFKSFKMLPGESFDMLDERFHKILNDLASLNHVLSPKEKNVRKPGHWMSACPYPKVEKYGERERNEKKKKAMVAAESDESSSSSSDEEAIVCMELRVEKSNHEDRWTMSEDDTLCLMAKDDADQEVTSQTSCSSSYESIPTSENLFDQFKKMMVDFEEINLKHSSLTEENKLLSEENLKLTEGRKSQLNEITQLKTENEFLSEKVKSLKKELGILKSKEAVDKLLETKQKGREGLGFDPSSSKRKGRTTFIPPKPTAKPNKQKGKEKEKPTEVPKKLVPPKNYRKLDRPQRGNNFRRKPSNPHYTRGYTHYGVDRSFPRNSEWRTMPRYSHPPPQKLFVPPNYAYNRHRHTMHNLDKIIGLINLGLLGGNRKLHLLHEAAKYPGVWYLDSGCSRHMTGDASLLSNLIPYDGPRVTFGGSNDFGLTKGLGNLVYKGLTIQAVSYVEGLNYNLLSISQFCDKGYSLEFCRDMASLKNISTNEVILTGKRIRNIYEVMWDNVKEACLISESDTNLLWLWHKRLSHLNFKTLIKLSKEGLVEVIKSTVGGTKVKLSQKKLGEKLRLPNSGVEVGKFPVKNLDWNIIGISGQVPSGPAKKADLNNDYKLVLELVIACLECGSGGHADDITQERAFIINSLITKTKVNWAAHFFKSISKHLGKHNQKYLCQGLYIGHILESIGAAVKGKKYEARYWLYYLSSKGENRASACATTEESSSSNVPLINLAKTAKRKHVVSPSPSVEAPQNLALIFLEEEEEVSDHGELQRKKKRKINSPSTSGNVNPDELKEKEPAEEISAQNRSPQQLEEEIPQVQSLPTSSPQPQIDDADNQFWQLYYDWKAWKVGNSVEQLLNWDQQLKNEKIIKKCLGIPVNHNCEQILDDYWVSQRSHEDLHLEYLANTPVSDFEADDEDPTVFKPVFSKDTEDQVVLTSEAQGVLEAAAEDFQTLPETSHASEIVLTEVVEEKATSPLLEQNHKTAEEEEFQQLGQSQVLEILTTACEISNPTEIEIPEKSAEILEQSALPETMEQAVEAQRNSGEAEKETQMAELEASQTPVAIFEEQNAAEERDSLSRDISNFALDEAEGESERTLKVTDEEDVQEDAESLPMQLFQRTPSSHQVTNFHFHISSTPTLSDIVPEIWTKKVQGLIESALASQHASFRQEIEQMEAKYTKLIEKSKEKHNTDLKEISISVDKTLEIISLLSNTVSNTMEIYASESQLQLKEINKVKEQIASVTVSLQKQMSLLQMDIRSALAVASANQVVTKDYLKVIIDNQKEAYKLFRLIGANSGNRKMEVILQQHSPSPIPQLPIAVKEGEVSYIPSHLNMTNLILEAQQRNPENPAQHLSSSGLDGTEFIGIVVDHFSNDAQSEERRENLRRIKELCGNMQGLSERMSEAAGNDGQAVPEGEPKHVSVHTEASSFTPQQASEQAVPGVGPIPEAIPIVQPPFAANFMNYLQQMAGAYVPPPPPPPPPVAVVTIEKLRKNGAEEFLGDQIEQRGDFAVALHQDFAYDWWKRVGADVLEPVQWATFDRIFHEEYIHEHFVEAKREEFLKFTQGELTLPEYRQKFDELAEFGQDLKAEFEQTQGASTAPSRPPPPQKAGTSGKRSSAAPSSSHQSKKVKSAPAQSSASVQKKGKSGDGFRNPICDHCGRRHPGECWYTLGLCLGCGKAGHFRRDCTKNPGMGWLTANQALVECGAHTVRLRAEDGSDVLIRGEPLLKAPEFISYIHARRLIRKKREAFLCTLRDTRQEAPSIMAGRTFQPGVAEGQSTTRPPLFDGTNYAYWKERMKIFIQSNDYDSWLVIKHGETIPTKIVDGVLVPKLENEYTSNDKKKMQLNARAINFLYCAVNPDDYRKISRCKTANEMWNKLEVTYEGTSQVKDSKIDLLTHEYELFVMMENETIDGMFERFSTIVSNLDTLGKHYEDHVLVRKILRSLTPEWKSTVNPIKEGQDYNTLTYDALRGKANVVADALSRKTVAVLHVQSTLRQQIASAQSSDDFCIQTVELVSRGEKPDFAVRGADTVTLDENLTYEEEPVEILAREVRQLRNKTIPLVKVLWRSHTVEEATWETEESMRTRYPHLFNDQ</sequence>
<dbReference type="PANTHER" id="PTHR34676">
    <property type="entry name" value="DUF4219 DOMAIN-CONTAINING PROTEIN-RELATED"/>
    <property type="match status" value="1"/>
</dbReference>
<dbReference type="InterPro" id="IPR001878">
    <property type="entry name" value="Znf_CCHC"/>
</dbReference>
<evidence type="ECO:0000313" key="5">
    <source>
        <dbReference type="EMBL" id="VFQ90279.1"/>
    </source>
</evidence>
<evidence type="ECO:0000313" key="6">
    <source>
        <dbReference type="Proteomes" id="UP000595140"/>
    </source>
</evidence>
<accession>A0A484MP62</accession>
<gene>
    <name evidence="5" type="ORF">CCAM_LOCUS32055</name>
</gene>
<feature type="region of interest" description="Disordered" evidence="3">
    <location>
        <begin position="195"/>
        <end position="221"/>
    </location>
</feature>
<feature type="compositionally biased region" description="Low complexity" evidence="3">
    <location>
        <begin position="1734"/>
        <end position="1746"/>
    </location>
</feature>
<keyword evidence="1" id="KW-0479">Metal-binding</keyword>
<reference evidence="5 6" key="1">
    <citation type="submission" date="2018-04" db="EMBL/GenBank/DDBJ databases">
        <authorList>
            <person name="Vogel A."/>
        </authorList>
    </citation>
    <scope>NUCLEOTIDE SEQUENCE [LARGE SCALE GENOMIC DNA]</scope>
</reference>
<dbReference type="Proteomes" id="UP000595140">
    <property type="component" value="Unassembled WGS sequence"/>
</dbReference>
<protein>
    <recommendedName>
        <fullName evidence="4">CCHC-type domain-containing protein</fullName>
    </recommendedName>
</protein>
<feature type="compositionally biased region" description="Polar residues" evidence="3">
    <location>
        <begin position="941"/>
        <end position="952"/>
    </location>
</feature>
<dbReference type="SMART" id="SM00343">
    <property type="entry name" value="ZnF_C2HC"/>
    <property type="match status" value="1"/>
</dbReference>
<dbReference type="Pfam" id="PF13976">
    <property type="entry name" value="gag_pre-integrs"/>
    <property type="match status" value="1"/>
</dbReference>
<dbReference type="PROSITE" id="PS50158">
    <property type="entry name" value="ZF_CCHC"/>
    <property type="match status" value="1"/>
</dbReference>
<dbReference type="Pfam" id="PF03732">
    <property type="entry name" value="Retrotrans_gag"/>
    <property type="match status" value="1"/>
</dbReference>
<evidence type="ECO:0000256" key="1">
    <source>
        <dbReference type="PROSITE-ProRule" id="PRU00047"/>
    </source>
</evidence>
<dbReference type="OrthoDB" id="1749249at2759"/>
<keyword evidence="6" id="KW-1185">Reference proteome</keyword>
<evidence type="ECO:0000259" key="4">
    <source>
        <dbReference type="PROSITE" id="PS50158"/>
    </source>
</evidence>
<evidence type="ECO:0000256" key="3">
    <source>
        <dbReference type="SAM" id="MobiDB-lite"/>
    </source>
</evidence>